<feature type="DNA-binding region" description="H-T-H motif" evidence="2">
    <location>
        <begin position="33"/>
        <end position="52"/>
    </location>
</feature>
<gene>
    <name evidence="4" type="ORF">ATK86_1516</name>
</gene>
<dbReference type="InterPro" id="IPR001647">
    <property type="entry name" value="HTH_TetR"/>
</dbReference>
<evidence type="ECO:0000259" key="3">
    <source>
        <dbReference type="PROSITE" id="PS50977"/>
    </source>
</evidence>
<dbReference type="EMBL" id="PJMW01000002">
    <property type="protein sequence ID" value="PKV77187.1"/>
    <property type="molecule type" value="Genomic_DNA"/>
</dbReference>
<dbReference type="InterPro" id="IPR009057">
    <property type="entry name" value="Homeodomain-like_sf"/>
</dbReference>
<reference evidence="4 5" key="1">
    <citation type="submission" date="2017-12" db="EMBL/GenBank/DDBJ databases">
        <title>Sequencing the genomes of 1000 Actinobacteria strains.</title>
        <authorList>
            <person name="Klenk H.-P."/>
        </authorList>
    </citation>
    <scope>NUCLEOTIDE SEQUENCE [LARGE SCALE GENOMIC DNA]</scope>
    <source>
        <strain evidence="4 5">DSM 44489</strain>
    </source>
</reference>
<keyword evidence="1 2" id="KW-0238">DNA-binding</keyword>
<evidence type="ECO:0000256" key="1">
    <source>
        <dbReference type="ARBA" id="ARBA00023125"/>
    </source>
</evidence>
<dbReference type="Proteomes" id="UP000233766">
    <property type="component" value="Unassembled WGS sequence"/>
</dbReference>
<dbReference type="RefSeq" id="WP_101463903.1">
    <property type="nucleotide sequence ID" value="NZ_PJMW01000002.1"/>
</dbReference>
<sequence length="202" mass="22407">MPRVSEEHLERRRQQILDAAQLCFARKGFHETSMQDVFAESQMSAGAVYRYFTSKNEIIGALVHRTMGPLRERLAEIIRSEDVPPPAEVIRLLTTEIVKRSGPDGPLRLAPQAWALALVSDEAAVPVRAAIAAMRALWFEYADRLCESGWLPPGTDSDAIAKTLIGLLPGFILQHLLLGDVDPEDFARGLEVMLPGPPHHPR</sequence>
<dbReference type="GO" id="GO:0003700">
    <property type="term" value="F:DNA-binding transcription factor activity"/>
    <property type="evidence" value="ECO:0007669"/>
    <property type="project" value="TreeGrafter"/>
</dbReference>
<accession>A0A2N3V6E7</accession>
<dbReference type="InterPro" id="IPR036271">
    <property type="entry name" value="Tet_transcr_reg_TetR-rel_C_sf"/>
</dbReference>
<dbReference type="SUPFAM" id="SSF46689">
    <property type="entry name" value="Homeodomain-like"/>
    <property type="match status" value="1"/>
</dbReference>
<keyword evidence="5" id="KW-1185">Reference proteome</keyword>
<name>A0A2N3V6E7_9NOCA</name>
<dbReference type="GO" id="GO:0000976">
    <property type="term" value="F:transcription cis-regulatory region binding"/>
    <property type="evidence" value="ECO:0007669"/>
    <property type="project" value="TreeGrafter"/>
</dbReference>
<feature type="domain" description="HTH tetR-type" evidence="3">
    <location>
        <begin position="10"/>
        <end position="70"/>
    </location>
</feature>
<organism evidence="4 5">
    <name type="scientific">Nocardia fluminea</name>
    <dbReference type="NCBI Taxonomy" id="134984"/>
    <lineage>
        <taxon>Bacteria</taxon>
        <taxon>Bacillati</taxon>
        <taxon>Actinomycetota</taxon>
        <taxon>Actinomycetes</taxon>
        <taxon>Mycobacteriales</taxon>
        <taxon>Nocardiaceae</taxon>
        <taxon>Nocardia</taxon>
    </lineage>
</organism>
<dbReference type="Gene3D" id="1.10.357.10">
    <property type="entry name" value="Tetracycline Repressor, domain 2"/>
    <property type="match status" value="1"/>
</dbReference>
<dbReference type="PROSITE" id="PS50977">
    <property type="entry name" value="HTH_TETR_2"/>
    <property type="match status" value="1"/>
</dbReference>
<dbReference type="PANTHER" id="PTHR30055:SF229">
    <property type="entry name" value="HTH-TYPE TRANSCRIPTIONAL REPRESSOR RV1474C"/>
    <property type="match status" value="1"/>
</dbReference>
<proteinExistence type="predicted"/>
<dbReference type="SUPFAM" id="SSF48498">
    <property type="entry name" value="Tetracyclin repressor-like, C-terminal domain"/>
    <property type="match status" value="1"/>
</dbReference>
<dbReference type="OrthoDB" id="5242390at2"/>
<comment type="caution">
    <text evidence="4">The sequence shown here is derived from an EMBL/GenBank/DDBJ whole genome shotgun (WGS) entry which is preliminary data.</text>
</comment>
<evidence type="ECO:0000313" key="5">
    <source>
        <dbReference type="Proteomes" id="UP000233766"/>
    </source>
</evidence>
<dbReference type="AlphaFoldDB" id="A0A2N3V6E7"/>
<dbReference type="Pfam" id="PF00440">
    <property type="entry name" value="TetR_N"/>
    <property type="match status" value="1"/>
</dbReference>
<evidence type="ECO:0000256" key="2">
    <source>
        <dbReference type="PROSITE-ProRule" id="PRU00335"/>
    </source>
</evidence>
<protein>
    <submittedName>
        <fullName evidence="4">TetR family transcriptional regulator</fullName>
    </submittedName>
</protein>
<dbReference type="InterPro" id="IPR050109">
    <property type="entry name" value="HTH-type_TetR-like_transc_reg"/>
</dbReference>
<dbReference type="PANTHER" id="PTHR30055">
    <property type="entry name" value="HTH-TYPE TRANSCRIPTIONAL REGULATOR RUTR"/>
    <property type="match status" value="1"/>
</dbReference>
<dbReference type="PRINTS" id="PR00455">
    <property type="entry name" value="HTHTETR"/>
</dbReference>
<evidence type="ECO:0000313" key="4">
    <source>
        <dbReference type="EMBL" id="PKV77187.1"/>
    </source>
</evidence>